<accession>A0A1A9ZLE6</accession>
<keyword evidence="2" id="KW-1185">Reference proteome</keyword>
<dbReference type="VEuPathDB" id="VectorBase:GPAI018235"/>
<reference evidence="1" key="2">
    <citation type="submission" date="2020-05" db="UniProtKB">
        <authorList>
            <consortium name="EnsemblMetazoa"/>
        </authorList>
    </citation>
    <scope>IDENTIFICATION</scope>
    <source>
        <strain evidence="1">IAEA</strain>
    </source>
</reference>
<organism evidence="1 2">
    <name type="scientific">Glossina pallidipes</name>
    <name type="common">Tsetse fly</name>
    <dbReference type="NCBI Taxonomy" id="7398"/>
    <lineage>
        <taxon>Eukaryota</taxon>
        <taxon>Metazoa</taxon>
        <taxon>Ecdysozoa</taxon>
        <taxon>Arthropoda</taxon>
        <taxon>Hexapoda</taxon>
        <taxon>Insecta</taxon>
        <taxon>Pterygota</taxon>
        <taxon>Neoptera</taxon>
        <taxon>Endopterygota</taxon>
        <taxon>Diptera</taxon>
        <taxon>Brachycera</taxon>
        <taxon>Muscomorpha</taxon>
        <taxon>Hippoboscoidea</taxon>
        <taxon>Glossinidae</taxon>
        <taxon>Glossina</taxon>
    </lineage>
</organism>
<reference evidence="2" key="1">
    <citation type="submission" date="2014-03" db="EMBL/GenBank/DDBJ databases">
        <authorList>
            <person name="Aksoy S."/>
            <person name="Warren W."/>
            <person name="Wilson R.K."/>
        </authorList>
    </citation>
    <scope>NUCLEOTIDE SEQUENCE [LARGE SCALE GENOMIC DNA]</scope>
    <source>
        <strain evidence="2">IAEA</strain>
    </source>
</reference>
<name>A0A1A9ZLE6_GLOPL</name>
<dbReference type="Proteomes" id="UP000092445">
    <property type="component" value="Unassembled WGS sequence"/>
</dbReference>
<dbReference type="EnsemblMetazoa" id="GPAI018235-RA">
    <property type="protein sequence ID" value="GPAI018235-PA"/>
    <property type="gene ID" value="GPAI018235"/>
</dbReference>
<dbReference type="AlphaFoldDB" id="A0A1A9ZLE6"/>
<protein>
    <submittedName>
        <fullName evidence="1">Uncharacterized protein</fullName>
    </submittedName>
</protein>
<proteinExistence type="predicted"/>
<evidence type="ECO:0000313" key="1">
    <source>
        <dbReference type="EnsemblMetazoa" id="GPAI018235-PA"/>
    </source>
</evidence>
<sequence>MLTTTNSQQHDLIISIKFHNDYARLLNTVAYMLRFIYNCKFKAKRKYGSLDATELDASRLKIIKYIQIIPFHDEIAAAQKGANLNAKDSPSHKQATCNNITIAERHPLKVGTVLMIHFS</sequence>
<evidence type="ECO:0000313" key="2">
    <source>
        <dbReference type="Proteomes" id="UP000092445"/>
    </source>
</evidence>